<reference evidence="1 2" key="1">
    <citation type="submission" date="2018-03" db="EMBL/GenBank/DDBJ databases">
        <title>Genomic Encyclopedia of Type Strains, Phase III (KMG-III): the genomes of soil and plant-associated and newly described type strains.</title>
        <authorList>
            <person name="Whitman W."/>
        </authorList>
    </citation>
    <scope>NUCLEOTIDE SEQUENCE [LARGE SCALE GENOMIC DNA]</scope>
    <source>
        <strain evidence="1 2">CGMCC 4.7097</strain>
    </source>
</reference>
<protein>
    <submittedName>
        <fullName evidence="1">Uncharacterized protein</fullName>
    </submittedName>
</protein>
<proteinExistence type="predicted"/>
<evidence type="ECO:0000313" key="1">
    <source>
        <dbReference type="EMBL" id="PSL53764.1"/>
    </source>
</evidence>
<name>A0A2P8I5N0_SACCR</name>
<evidence type="ECO:0000313" key="2">
    <source>
        <dbReference type="Proteomes" id="UP000241118"/>
    </source>
</evidence>
<dbReference type="Proteomes" id="UP000241118">
    <property type="component" value="Unassembled WGS sequence"/>
</dbReference>
<accession>A0A2P8I5N0</accession>
<organism evidence="1 2">
    <name type="scientific">Saccharothrix carnea</name>
    <dbReference type="NCBI Taxonomy" id="1280637"/>
    <lineage>
        <taxon>Bacteria</taxon>
        <taxon>Bacillati</taxon>
        <taxon>Actinomycetota</taxon>
        <taxon>Actinomycetes</taxon>
        <taxon>Pseudonocardiales</taxon>
        <taxon>Pseudonocardiaceae</taxon>
        <taxon>Saccharothrix</taxon>
    </lineage>
</organism>
<dbReference type="RefSeq" id="WP_146173925.1">
    <property type="nucleotide sequence ID" value="NZ_PYAX01000008.1"/>
</dbReference>
<sequence length="73" mass="7720">MGRAQIHLWAQVPGDVWINYEVEPGGGAVVFKIGQDVELYVDPKALTKISEAAAEAVELAGAVAADSLSPRSR</sequence>
<comment type="caution">
    <text evidence="1">The sequence shown here is derived from an EMBL/GenBank/DDBJ whole genome shotgun (WGS) entry which is preliminary data.</text>
</comment>
<dbReference type="EMBL" id="PYAX01000008">
    <property type="protein sequence ID" value="PSL53764.1"/>
    <property type="molecule type" value="Genomic_DNA"/>
</dbReference>
<dbReference type="AlphaFoldDB" id="A0A2P8I5N0"/>
<dbReference type="OrthoDB" id="3696402at2"/>
<gene>
    <name evidence="1" type="ORF">B0I31_108211</name>
</gene>
<keyword evidence="2" id="KW-1185">Reference proteome</keyword>